<reference evidence="2" key="1">
    <citation type="submission" date="2023-06" db="EMBL/GenBank/DDBJ databases">
        <title>Genome-scale phylogeny and comparative genomics of the fungal order Sordariales.</title>
        <authorList>
            <consortium name="Lawrence Berkeley National Laboratory"/>
            <person name="Hensen N."/>
            <person name="Bonometti L."/>
            <person name="Westerberg I."/>
            <person name="Brannstrom I.O."/>
            <person name="Guillou S."/>
            <person name="Cros-Aarteil S."/>
            <person name="Calhoun S."/>
            <person name="Haridas S."/>
            <person name="Kuo A."/>
            <person name="Mondo S."/>
            <person name="Pangilinan J."/>
            <person name="Riley R."/>
            <person name="Labutti K."/>
            <person name="Andreopoulos B."/>
            <person name="Lipzen A."/>
            <person name="Chen C."/>
            <person name="Yanf M."/>
            <person name="Daum C."/>
            <person name="Ng V."/>
            <person name="Clum A."/>
            <person name="Steindorff A."/>
            <person name="Ohm R."/>
            <person name="Martin F."/>
            <person name="Silar P."/>
            <person name="Natvig D."/>
            <person name="Lalanne C."/>
            <person name="Gautier V."/>
            <person name="Ament-Velasquez S.L."/>
            <person name="Kruys A."/>
            <person name="Hutchinson M.I."/>
            <person name="Powell A.J."/>
            <person name="Barry K."/>
            <person name="Miller A.N."/>
            <person name="Grigoriev I.V."/>
            <person name="Debuchy R."/>
            <person name="Gladieux P."/>
            <person name="Thoren M.H."/>
            <person name="Johannesson H."/>
        </authorList>
    </citation>
    <scope>NUCLEOTIDE SEQUENCE</scope>
    <source>
        <strain evidence="2">CBS 540.89</strain>
    </source>
</reference>
<keyword evidence="1" id="KW-0732">Signal</keyword>
<name>A0AA40ASX9_9PEZI</name>
<proteinExistence type="predicted"/>
<evidence type="ECO:0000256" key="1">
    <source>
        <dbReference type="SAM" id="SignalP"/>
    </source>
</evidence>
<evidence type="ECO:0000313" key="3">
    <source>
        <dbReference type="Proteomes" id="UP001172159"/>
    </source>
</evidence>
<evidence type="ECO:0000313" key="2">
    <source>
        <dbReference type="EMBL" id="KAK0721376.1"/>
    </source>
</evidence>
<feature type="chain" id="PRO_5041402243" description="Secreted protein" evidence="1">
    <location>
        <begin position="24"/>
        <end position="103"/>
    </location>
</feature>
<keyword evidence="3" id="KW-1185">Reference proteome</keyword>
<dbReference type="EMBL" id="JAUKTV010000012">
    <property type="protein sequence ID" value="KAK0721376.1"/>
    <property type="molecule type" value="Genomic_DNA"/>
</dbReference>
<dbReference type="AlphaFoldDB" id="A0AA40ASX9"/>
<comment type="caution">
    <text evidence="2">The sequence shown here is derived from an EMBL/GenBank/DDBJ whole genome shotgun (WGS) entry which is preliminary data.</text>
</comment>
<feature type="signal peptide" evidence="1">
    <location>
        <begin position="1"/>
        <end position="23"/>
    </location>
</feature>
<accession>A0AA40ASX9</accession>
<gene>
    <name evidence="2" type="ORF">B0T21DRAFT_373475</name>
</gene>
<organism evidence="2 3">
    <name type="scientific">Apiosordaria backusii</name>
    <dbReference type="NCBI Taxonomy" id="314023"/>
    <lineage>
        <taxon>Eukaryota</taxon>
        <taxon>Fungi</taxon>
        <taxon>Dikarya</taxon>
        <taxon>Ascomycota</taxon>
        <taxon>Pezizomycotina</taxon>
        <taxon>Sordariomycetes</taxon>
        <taxon>Sordariomycetidae</taxon>
        <taxon>Sordariales</taxon>
        <taxon>Lasiosphaeriaceae</taxon>
        <taxon>Apiosordaria</taxon>
    </lineage>
</organism>
<evidence type="ECO:0008006" key="4">
    <source>
        <dbReference type="Google" id="ProtNLM"/>
    </source>
</evidence>
<sequence length="103" mass="11496">MTIRTAIACLVFQIIRQWPAAVSYCHVDMSALDRFSTSIKSAGPTSSLWSKSLSRRCRHVMAPPYSSPSFTPPTRDFCEVSVAVWCGVCWCFWKMDIGVWAGG</sequence>
<protein>
    <recommendedName>
        <fullName evidence="4">Secreted protein</fullName>
    </recommendedName>
</protein>
<dbReference type="Proteomes" id="UP001172159">
    <property type="component" value="Unassembled WGS sequence"/>
</dbReference>